<proteinExistence type="predicted"/>
<reference evidence="2" key="1">
    <citation type="submission" date="2021-04" db="EMBL/GenBank/DDBJ databases">
        <title>Luteolibacter sp. 32A isolated from the skin of an Anderson's salamander (Ambystoma andersonii).</title>
        <authorList>
            <person name="Spergser J."/>
            <person name="Busse H.-J."/>
        </authorList>
    </citation>
    <scope>NUCLEOTIDE SEQUENCE</scope>
    <source>
        <strain evidence="2">32A</strain>
    </source>
</reference>
<accession>A0A975IYX1</accession>
<dbReference type="Proteomes" id="UP000676169">
    <property type="component" value="Chromosome"/>
</dbReference>
<sequence length="289" mass="32565">MTPAKFFVARVAQAFGIHRKTKRMSDAASEMHLLRDAETFLGNSVWENVAEIDELSVEYWNLRKLVKERDSIRERLQACEEQLAVAHAERSTLLNSHSETQPGTLDERGAVMARLESLARKRDEIVARAREVRRSYDGLKMKLEVLSKEFGSDTPDAVAAREKLEGLKSKFAELKQQRAEVAEAIEAGDAELDACEAQLSEQRQSRREQASQAFQIIGDANREISAHRAELGLIDTQMRQLQAEIGRYVSRNPRNQACSDAAREHRGLVEVMRALRASIAMNHRLAGQA</sequence>
<dbReference type="AlphaFoldDB" id="A0A975IYX1"/>
<organism evidence="2 3">
    <name type="scientific">Luteolibacter ambystomatis</name>
    <dbReference type="NCBI Taxonomy" id="2824561"/>
    <lineage>
        <taxon>Bacteria</taxon>
        <taxon>Pseudomonadati</taxon>
        <taxon>Verrucomicrobiota</taxon>
        <taxon>Verrucomicrobiia</taxon>
        <taxon>Verrucomicrobiales</taxon>
        <taxon>Verrucomicrobiaceae</taxon>
        <taxon>Luteolibacter</taxon>
    </lineage>
</organism>
<evidence type="ECO:0000313" key="2">
    <source>
        <dbReference type="EMBL" id="QUE50851.1"/>
    </source>
</evidence>
<feature type="coiled-coil region" evidence="1">
    <location>
        <begin position="129"/>
        <end position="187"/>
    </location>
</feature>
<evidence type="ECO:0000256" key="1">
    <source>
        <dbReference type="SAM" id="Coils"/>
    </source>
</evidence>
<dbReference type="EMBL" id="CP073100">
    <property type="protein sequence ID" value="QUE50851.1"/>
    <property type="molecule type" value="Genomic_DNA"/>
</dbReference>
<feature type="coiled-coil region" evidence="1">
    <location>
        <begin position="62"/>
        <end position="89"/>
    </location>
</feature>
<evidence type="ECO:0000313" key="3">
    <source>
        <dbReference type="Proteomes" id="UP000676169"/>
    </source>
</evidence>
<dbReference type="RefSeq" id="WP_211630990.1">
    <property type="nucleotide sequence ID" value="NZ_CP073100.1"/>
</dbReference>
<keyword evidence="1" id="KW-0175">Coiled coil</keyword>
<dbReference type="KEGG" id="lamb:KBB96_18570"/>
<dbReference type="Gene3D" id="1.10.287.1490">
    <property type="match status" value="1"/>
</dbReference>
<keyword evidence="3" id="KW-1185">Reference proteome</keyword>
<protein>
    <submittedName>
        <fullName evidence="2">Uncharacterized protein</fullName>
    </submittedName>
</protein>
<gene>
    <name evidence="2" type="ORF">KBB96_18570</name>
</gene>
<name>A0A975IYX1_9BACT</name>